<dbReference type="PANTHER" id="PTHR45006">
    <property type="entry name" value="DNAJ-LIKE PROTEIN 1"/>
    <property type="match status" value="1"/>
</dbReference>
<feature type="compositionally biased region" description="Low complexity" evidence="2">
    <location>
        <begin position="131"/>
        <end position="173"/>
    </location>
</feature>
<dbReference type="GO" id="GO:0016558">
    <property type="term" value="P:protein import into peroxisome matrix"/>
    <property type="evidence" value="ECO:0007669"/>
    <property type="project" value="TreeGrafter"/>
</dbReference>
<dbReference type="OrthoDB" id="552049at2759"/>
<dbReference type="SMART" id="SM00271">
    <property type="entry name" value="DnaJ"/>
    <property type="match status" value="1"/>
</dbReference>
<dbReference type="PROSITE" id="PS00636">
    <property type="entry name" value="DNAJ_1"/>
    <property type="match status" value="1"/>
</dbReference>
<dbReference type="PRINTS" id="PR00625">
    <property type="entry name" value="JDOMAIN"/>
</dbReference>
<evidence type="ECO:0000313" key="4">
    <source>
        <dbReference type="EMBL" id="ODQ68647.1"/>
    </source>
</evidence>
<evidence type="ECO:0000313" key="5">
    <source>
        <dbReference type="Proteomes" id="UP000095009"/>
    </source>
</evidence>
<evidence type="ECO:0000256" key="1">
    <source>
        <dbReference type="ARBA" id="ARBA00023186"/>
    </source>
</evidence>
<dbReference type="InterPro" id="IPR036869">
    <property type="entry name" value="J_dom_sf"/>
</dbReference>
<evidence type="ECO:0000259" key="3">
    <source>
        <dbReference type="PROSITE" id="PS50076"/>
    </source>
</evidence>
<dbReference type="PROSITE" id="PS50076">
    <property type="entry name" value="DNAJ_2"/>
    <property type="match status" value="1"/>
</dbReference>
<keyword evidence="5" id="KW-1185">Reference proteome</keyword>
<dbReference type="Gene3D" id="1.10.287.110">
    <property type="entry name" value="DnaJ domain"/>
    <property type="match status" value="1"/>
</dbReference>
<organism evidence="4 5">
    <name type="scientific">Nadsonia fulvescens var. elongata DSM 6958</name>
    <dbReference type="NCBI Taxonomy" id="857566"/>
    <lineage>
        <taxon>Eukaryota</taxon>
        <taxon>Fungi</taxon>
        <taxon>Dikarya</taxon>
        <taxon>Ascomycota</taxon>
        <taxon>Saccharomycotina</taxon>
        <taxon>Dipodascomycetes</taxon>
        <taxon>Dipodascales</taxon>
        <taxon>Dipodascales incertae sedis</taxon>
        <taxon>Nadsonia</taxon>
    </lineage>
</organism>
<reference evidence="4 5" key="1">
    <citation type="journal article" date="2016" name="Proc. Natl. Acad. Sci. U.S.A.">
        <title>Comparative genomics of biotechnologically important yeasts.</title>
        <authorList>
            <person name="Riley R."/>
            <person name="Haridas S."/>
            <person name="Wolfe K.H."/>
            <person name="Lopes M.R."/>
            <person name="Hittinger C.T."/>
            <person name="Goeker M."/>
            <person name="Salamov A.A."/>
            <person name="Wisecaver J.H."/>
            <person name="Long T.M."/>
            <person name="Calvey C.H."/>
            <person name="Aerts A.L."/>
            <person name="Barry K.W."/>
            <person name="Choi C."/>
            <person name="Clum A."/>
            <person name="Coughlan A.Y."/>
            <person name="Deshpande S."/>
            <person name="Douglass A.P."/>
            <person name="Hanson S.J."/>
            <person name="Klenk H.-P."/>
            <person name="LaButti K.M."/>
            <person name="Lapidus A."/>
            <person name="Lindquist E.A."/>
            <person name="Lipzen A.M."/>
            <person name="Meier-Kolthoff J.P."/>
            <person name="Ohm R.A."/>
            <person name="Otillar R.P."/>
            <person name="Pangilinan J.L."/>
            <person name="Peng Y."/>
            <person name="Rokas A."/>
            <person name="Rosa C.A."/>
            <person name="Scheuner C."/>
            <person name="Sibirny A.A."/>
            <person name="Slot J.C."/>
            <person name="Stielow J.B."/>
            <person name="Sun H."/>
            <person name="Kurtzman C.P."/>
            <person name="Blackwell M."/>
            <person name="Grigoriev I.V."/>
            <person name="Jeffries T.W."/>
        </authorList>
    </citation>
    <scope>NUCLEOTIDE SEQUENCE [LARGE SCALE GENOMIC DNA]</scope>
    <source>
        <strain evidence="4 5">DSM 6958</strain>
    </source>
</reference>
<dbReference type="PANTHER" id="PTHR45006:SF1">
    <property type="entry name" value="DNAJ-LIKE PROTEIN 1"/>
    <property type="match status" value="1"/>
</dbReference>
<dbReference type="InterPro" id="IPR018253">
    <property type="entry name" value="DnaJ_domain_CS"/>
</dbReference>
<protein>
    <submittedName>
        <fullName evidence="4">DnaJ-domain-containing protein</fullName>
    </submittedName>
</protein>
<dbReference type="InterPro" id="IPR052814">
    <property type="entry name" value="Peroxisomal_DnaJ"/>
</dbReference>
<name>A0A1E3PUX7_9ASCO</name>
<dbReference type="EMBL" id="KV454406">
    <property type="protein sequence ID" value="ODQ68647.1"/>
    <property type="molecule type" value="Genomic_DNA"/>
</dbReference>
<sequence>MVVETAYYDLLGVKPEATPVEIKKAYRKMAILTHPDKNPDDPTASERFQEVGEAYQVLSDPALRKRYDQFGKEQAVPDAGFEDHAEFFSTVFGGEAFKDYIGEISLLNDLNKTEEIVTRDESEASENTAPVTETSVSHVTDTDSTPAASSPDSSVPLHAASTDASSTSASDTAHVQKPSSGDGVAATSDSTAKSHKEDKKKKKTRFGMTEEQYEELKKHEAERKLVLDERVEQLAKKLIDRISVWTETNRSADVTKSFEEKIIYEANELKMESFGIQILHTIGNTYTLKAQTLLKSQRLFGVPSLFSKMKQKGGRAKSTWNTISSALDAKATMDQMAKAEEKGGEYWTDEKKAEMELLMMGKLLAMAWNGSKFEIQGVLDNVCDKVLKDKTVPLEKLLERAEALLIIGRIFKRTERSEDEAEEVRVFEEIMTSASEKKNKKKAKSKK</sequence>
<gene>
    <name evidence="4" type="ORF">NADFUDRAFT_49287</name>
</gene>
<feature type="domain" description="J" evidence="3">
    <location>
        <begin position="6"/>
        <end position="71"/>
    </location>
</feature>
<proteinExistence type="predicted"/>
<dbReference type="InterPro" id="IPR026894">
    <property type="entry name" value="DnaJ_X"/>
</dbReference>
<feature type="region of interest" description="Disordered" evidence="2">
    <location>
        <begin position="117"/>
        <end position="209"/>
    </location>
</feature>
<dbReference type="GO" id="GO:0005829">
    <property type="term" value="C:cytosol"/>
    <property type="evidence" value="ECO:0007669"/>
    <property type="project" value="TreeGrafter"/>
</dbReference>
<accession>A0A1E3PUX7</accession>
<dbReference type="Pfam" id="PF14308">
    <property type="entry name" value="DnaJ-X"/>
    <property type="match status" value="1"/>
</dbReference>
<dbReference type="CDD" id="cd06257">
    <property type="entry name" value="DnaJ"/>
    <property type="match status" value="1"/>
</dbReference>
<dbReference type="SUPFAM" id="SSF46565">
    <property type="entry name" value="Chaperone J-domain"/>
    <property type="match status" value="1"/>
</dbReference>
<dbReference type="Pfam" id="PF00226">
    <property type="entry name" value="DnaJ"/>
    <property type="match status" value="1"/>
</dbReference>
<dbReference type="FunFam" id="1.10.287.110:FF:000028">
    <property type="entry name" value="DnaJ domain protein"/>
    <property type="match status" value="1"/>
</dbReference>
<dbReference type="Proteomes" id="UP000095009">
    <property type="component" value="Unassembled WGS sequence"/>
</dbReference>
<evidence type="ECO:0000256" key="2">
    <source>
        <dbReference type="SAM" id="MobiDB-lite"/>
    </source>
</evidence>
<dbReference type="AlphaFoldDB" id="A0A1E3PUX7"/>
<dbReference type="STRING" id="857566.A0A1E3PUX7"/>
<keyword evidence="1" id="KW-0143">Chaperone</keyword>
<dbReference type="InterPro" id="IPR001623">
    <property type="entry name" value="DnaJ_domain"/>
</dbReference>